<reference evidence="2 3" key="1">
    <citation type="journal article" date="2019" name="G3 (Bethesda)">
        <title>Sequencing of a Wild Apple (Malus baccata) Genome Unravels the Differences Between Cultivated and Wild Apple Species Regarding Disease Resistance and Cold Tolerance.</title>
        <authorList>
            <person name="Chen X."/>
        </authorList>
    </citation>
    <scope>NUCLEOTIDE SEQUENCE [LARGE SCALE GENOMIC DNA]</scope>
    <source>
        <strain evidence="3">cv. Shandingzi</strain>
        <tissue evidence="2">Leaves</tissue>
    </source>
</reference>
<evidence type="ECO:0000313" key="3">
    <source>
        <dbReference type="Proteomes" id="UP000315295"/>
    </source>
</evidence>
<keyword evidence="3" id="KW-1185">Reference proteome</keyword>
<feature type="compositionally biased region" description="Basic and acidic residues" evidence="1">
    <location>
        <begin position="50"/>
        <end position="59"/>
    </location>
</feature>
<accession>A0A540M7V2</accession>
<organism evidence="2 3">
    <name type="scientific">Malus baccata</name>
    <name type="common">Siberian crab apple</name>
    <name type="synonym">Pyrus baccata</name>
    <dbReference type="NCBI Taxonomy" id="106549"/>
    <lineage>
        <taxon>Eukaryota</taxon>
        <taxon>Viridiplantae</taxon>
        <taxon>Streptophyta</taxon>
        <taxon>Embryophyta</taxon>
        <taxon>Tracheophyta</taxon>
        <taxon>Spermatophyta</taxon>
        <taxon>Magnoliopsida</taxon>
        <taxon>eudicotyledons</taxon>
        <taxon>Gunneridae</taxon>
        <taxon>Pentapetalae</taxon>
        <taxon>rosids</taxon>
        <taxon>fabids</taxon>
        <taxon>Rosales</taxon>
        <taxon>Rosaceae</taxon>
        <taxon>Amygdaloideae</taxon>
        <taxon>Maleae</taxon>
        <taxon>Malus</taxon>
    </lineage>
</organism>
<gene>
    <name evidence="2" type="ORF">C1H46_019537</name>
</gene>
<dbReference type="EMBL" id="VIEB01000334">
    <property type="protein sequence ID" value="TQD94837.1"/>
    <property type="molecule type" value="Genomic_DNA"/>
</dbReference>
<proteinExistence type="predicted"/>
<evidence type="ECO:0000313" key="2">
    <source>
        <dbReference type="EMBL" id="TQD94837.1"/>
    </source>
</evidence>
<protein>
    <submittedName>
        <fullName evidence="2">Uncharacterized protein</fullName>
    </submittedName>
</protein>
<dbReference type="Proteomes" id="UP000315295">
    <property type="component" value="Unassembled WGS sequence"/>
</dbReference>
<sequence length="59" mass="7085">MHDKNITEIRMIFRDITPCLILTQLLFSPWPHSDPQVYTQETHMHLRQKSKGDEDKNYS</sequence>
<comment type="caution">
    <text evidence="2">The sequence shown here is derived from an EMBL/GenBank/DDBJ whole genome shotgun (WGS) entry which is preliminary data.</text>
</comment>
<feature type="region of interest" description="Disordered" evidence="1">
    <location>
        <begin position="38"/>
        <end position="59"/>
    </location>
</feature>
<name>A0A540M7V2_MALBA</name>
<evidence type="ECO:0000256" key="1">
    <source>
        <dbReference type="SAM" id="MobiDB-lite"/>
    </source>
</evidence>
<dbReference type="AlphaFoldDB" id="A0A540M7V2"/>